<feature type="compositionally biased region" description="Basic and acidic residues" evidence="2">
    <location>
        <begin position="268"/>
        <end position="277"/>
    </location>
</feature>
<dbReference type="GO" id="GO:0006376">
    <property type="term" value="P:mRNA splice site recognition"/>
    <property type="evidence" value="ECO:0007669"/>
    <property type="project" value="InterPro"/>
</dbReference>
<feature type="region of interest" description="Disordered" evidence="2">
    <location>
        <begin position="230"/>
        <end position="286"/>
    </location>
</feature>
<evidence type="ECO:0000256" key="2">
    <source>
        <dbReference type="SAM" id="MobiDB-lite"/>
    </source>
</evidence>
<dbReference type="Pfam" id="PF03194">
    <property type="entry name" value="LUC7"/>
    <property type="match status" value="1"/>
</dbReference>
<evidence type="ECO:0000313" key="4">
    <source>
        <dbReference type="Proteomes" id="UP000070444"/>
    </source>
</evidence>
<accession>A0A137P1M3</accession>
<feature type="region of interest" description="Disordered" evidence="2">
    <location>
        <begin position="99"/>
        <end position="119"/>
    </location>
</feature>
<reference evidence="3 4" key="1">
    <citation type="journal article" date="2015" name="Genome Biol. Evol.">
        <title>Phylogenomic analyses indicate that early fungi evolved digesting cell walls of algal ancestors of land plants.</title>
        <authorList>
            <person name="Chang Y."/>
            <person name="Wang S."/>
            <person name="Sekimoto S."/>
            <person name="Aerts A.L."/>
            <person name="Choi C."/>
            <person name="Clum A."/>
            <person name="LaButti K.M."/>
            <person name="Lindquist E.A."/>
            <person name="Yee Ngan C."/>
            <person name="Ohm R.A."/>
            <person name="Salamov A.A."/>
            <person name="Grigoriev I.V."/>
            <person name="Spatafora J.W."/>
            <person name="Berbee M.L."/>
        </authorList>
    </citation>
    <scope>NUCLEOTIDE SEQUENCE [LARGE SCALE GENOMIC DNA]</scope>
    <source>
        <strain evidence="3 4">NRRL 28638</strain>
    </source>
</reference>
<dbReference type="PANTHER" id="PTHR12375">
    <property type="entry name" value="RNA-BINDING PROTEIN LUC7-RELATED"/>
    <property type="match status" value="1"/>
</dbReference>
<dbReference type="GO" id="GO:0005685">
    <property type="term" value="C:U1 snRNP"/>
    <property type="evidence" value="ECO:0007669"/>
    <property type="project" value="InterPro"/>
</dbReference>
<dbReference type="Proteomes" id="UP000070444">
    <property type="component" value="Unassembled WGS sequence"/>
</dbReference>
<dbReference type="InterPro" id="IPR004882">
    <property type="entry name" value="Luc7-rel"/>
</dbReference>
<dbReference type="STRING" id="796925.A0A137P1M3"/>
<sequence length="286" mass="33702">MSDYARSLLQELMSPYEKSKKKHFDAEDVCKHFLVRFCPNNLFINTKSDLGPCVKDHDESLKKEYQECPDKDKYGYEEKFYDYLENLCSDLDRKIRRGQDRLNSNPDDMLNNPTRDEHEEKKVMLDEKFKDLLNLAEAAAMDGKVMEGLELTRQAVNLQNELHNLIASEESNPILKQEKRMEVCDVCGAFLVMHDATKRLDAHLEGKQHTGFLKIREAMQELEPIYGGRRFKGRRDKFPPHGGRSGRDYRDRDHDRPRGRDFHRRSSRDHGYHKSYDKGSSPYRRR</sequence>
<dbReference type="AlphaFoldDB" id="A0A137P1M3"/>
<organism evidence="3 4">
    <name type="scientific">Conidiobolus coronatus (strain ATCC 28846 / CBS 209.66 / NRRL 28638)</name>
    <name type="common">Delacroixia coronata</name>
    <dbReference type="NCBI Taxonomy" id="796925"/>
    <lineage>
        <taxon>Eukaryota</taxon>
        <taxon>Fungi</taxon>
        <taxon>Fungi incertae sedis</taxon>
        <taxon>Zoopagomycota</taxon>
        <taxon>Entomophthoromycotina</taxon>
        <taxon>Entomophthoromycetes</taxon>
        <taxon>Entomophthorales</taxon>
        <taxon>Ancylistaceae</taxon>
        <taxon>Conidiobolus</taxon>
    </lineage>
</organism>
<name>A0A137P1M3_CONC2</name>
<feature type="compositionally biased region" description="Basic and acidic residues" evidence="2">
    <location>
        <begin position="245"/>
        <end position="260"/>
    </location>
</feature>
<dbReference type="OrthoDB" id="153872at2759"/>
<comment type="similarity">
    <text evidence="1">Belongs to the Luc7 family.</text>
</comment>
<keyword evidence="4" id="KW-1185">Reference proteome</keyword>
<evidence type="ECO:0000256" key="1">
    <source>
        <dbReference type="ARBA" id="ARBA00005655"/>
    </source>
</evidence>
<proteinExistence type="inferred from homology"/>
<dbReference type="GO" id="GO:0003729">
    <property type="term" value="F:mRNA binding"/>
    <property type="evidence" value="ECO:0007669"/>
    <property type="project" value="InterPro"/>
</dbReference>
<protein>
    <submittedName>
        <fullName evidence="3">LUC7-domain-containing protein</fullName>
    </submittedName>
</protein>
<dbReference type="OMA" id="PCTRIHD"/>
<evidence type="ECO:0000313" key="3">
    <source>
        <dbReference type="EMBL" id="KXN68966.1"/>
    </source>
</evidence>
<gene>
    <name evidence="3" type="ORF">CONCODRAFT_51171</name>
</gene>
<dbReference type="EMBL" id="KQ964553">
    <property type="protein sequence ID" value="KXN68966.1"/>
    <property type="molecule type" value="Genomic_DNA"/>
</dbReference>